<evidence type="ECO:0000256" key="2">
    <source>
        <dbReference type="ARBA" id="ARBA00023125"/>
    </source>
</evidence>
<evidence type="ECO:0000313" key="5">
    <source>
        <dbReference type="EMBL" id="KKL59770.1"/>
    </source>
</evidence>
<evidence type="ECO:0000259" key="4">
    <source>
        <dbReference type="PROSITE" id="PS50043"/>
    </source>
</evidence>
<dbReference type="PROSITE" id="PS00622">
    <property type="entry name" value="HTH_LUXR_1"/>
    <property type="match status" value="1"/>
</dbReference>
<comment type="caution">
    <text evidence="5">The sequence shown here is derived from an EMBL/GenBank/DDBJ whole genome shotgun (WGS) entry which is preliminary data.</text>
</comment>
<dbReference type="PROSITE" id="PS50043">
    <property type="entry name" value="HTH_LUXR_2"/>
    <property type="match status" value="1"/>
</dbReference>
<dbReference type="EMBL" id="LAZR01029373">
    <property type="protein sequence ID" value="KKL59770.1"/>
    <property type="molecule type" value="Genomic_DNA"/>
</dbReference>
<proteinExistence type="predicted"/>
<dbReference type="Gene3D" id="1.10.10.10">
    <property type="entry name" value="Winged helix-like DNA-binding domain superfamily/Winged helix DNA-binding domain"/>
    <property type="match status" value="1"/>
</dbReference>
<dbReference type="GO" id="GO:0003677">
    <property type="term" value="F:DNA binding"/>
    <property type="evidence" value="ECO:0007669"/>
    <property type="project" value="UniProtKB-KW"/>
</dbReference>
<gene>
    <name evidence="5" type="ORF">LCGC14_2211970</name>
</gene>
<name>A0A0F9FR27_9ZZZZ</name>
<feature type="domain" description="HTH luxR-type" evidence="4">
    <location>
        <begin position="1"/>
        <end position="62"/>
    </location>
</feature>
<protein>
    <recommendedName>
        <fullName evidence="4">HTH luxR-type domain-containing protein</fullName>
    </recommendedName>
</protein>
<dbReference type="PRINTS" id="PR00038">
    <property type="entry name" value="HTHLUXR"/>
</dbReference>
<dbReference type="AlphaFoldDB" id="A0A0F9FR27"/>
<dbReference type="CDD" id="cd06170">
    <property type="entry name" value="LuxR_C_like"/>
    <property type="match status" value="1"/>
</dbReference>
<reference evidence="5" key="1">
    <citation type="journal article" date="2015" name="Nature">
        <title>Complex archaea that bridge the gap between prokaryotes and eukaryotes.</title>
        <authorList>
            <person name="Spang A."/>
            <person name="Saw J.H."/>
            <person name="Jorgensen S.L."/>
            <person name="Zaremba-Niedzwiedzka K."/>
            <person name="Martijn J."/>
            <person name="Lind A.E."/>
            <person name="van Eijk R."/>
            <person name="Schleper C."/>
            <person name="Guy L."/>
            <person name="Ettema T.J."/>
        </authorList>
    </citation>
    <scope>NUCLEOTIDE SEQUENCE</scope>
</reference>
<dbReference type="PANTHER" id="PTHR44688:SF16">
    <property type="entry name" value="DNA-BINDING TRANSCRIPTIONAL ACTIVATOR DEVR_DOSR"/>
    <property type="match status" value="1"/>
</dbReference>
<keyword evidence="3" id="KW-0804">Transcription</keyword>
<organism evidence="5">
    <name type="scientific">marine sediment metagenome</name>
    <dbReference type="NCBI Taxonomy" id="412755"/>
    <lineage>
        <taxon>unclassified sequences</taxon>
        <taxon>metagenomes</taxon>
        <taxon>ecological metagenomes</taxon>
    </lineage>
</organism>
<dbReference type="Pfam" id="PF00196">
    <property type="entry name" value="GerE"/>
    <property type="match status" value="1"/>
</dbReference>
<keyword evidence="2" id="KW-0238">DNA-binding</keyword>
<dbReference type="InterPro" id="IPR016032">
    <property type="entry name" value="Sig_transdc_resp-reg_C-effctor"/>
</dbReference>
<evidence type="ECO:0000256" key="3">
    <source>
        <dbReference type="ARBA" id="ARBA00023163"/>
    </source>
</evidence>
<accession>A0A0F9FR27</accession>
<keyword evidence="1" id="KW-0805">Transcription regulation</keyword>
<evidence type="ECO:0000256" key="1">
    <source>
        <dbReference type="ARBA" id="ARBA00023015"/>
    </source>
</evidence>
<sequence length="75" mass="8750">MSELTVREKEILAWIGGGASNREISDLLFISLHTVKTHVEHIMSKLEVRDRLQAALLFHHLPLQFSRQKVVRKKY</sequence>
<dbReference type="GO" id="GO:0006355">
    <property type="term" value="P:regulation of DNA-templated transcription"/>
    <property type="evidence" value="ECO:0007669"/>
    <property type="project" value="InterPro"/>
</dbReference>
<dbReference type="InterPro" id="IPR000792">
    <property type="entry name" value="Tscrpt_reg_LuxR_C"/>
</dbReference>
<dbReference type="PANTHER" id="PTHR44688">
    <property type="entry name" value="DNA-BINDING TRANSCRIPTIONAL ACTIVATOR DEVR_DOSR"/>
    <property type="match status" value="1"/>
</dbReference>
<dbReference type="SUPFAM" id="SSF46894">
    <property type="entry name" value="C-terminal effector domain of the bipartite response regulators"/>
    <property type="match status" value="1"/>
</dbReference>
<dbReference type="InterPro" id="IPR036388">
    <property type="entry name" value="WH-like_DNA-bd_sf"/>
</dbReference>
<dbReference type="SMART" id="SM00421">
    <property type="entry name" value="HTH_LUXR"/>
    <property type="match status" value="1"/>
</dbReference>